<dbReference type="AlphaFoldDB" id="A0A9Q0SW61"/>
<reference evidence="13" key="1">
    <citation type="submission" date="2022-11" db="EMBL/GenBank/DDBJ databases">
        <authorList>
            <person name="Hyden B.L."/>
            <person name="Feng K."/>
            <person name="Yates T."/>
            <person name="Jawdy S."/>
            <person name="Smart L.B."/>
            <person name="Muchero W."/>
        </authorList>
    </citation>
    <scope>NUCLEOTIDE SEQUENCE</scope>
    <source>
        <tissue evidence="13">Shoot tip</tissue>
    </source>
</reference>
<evidence type="ECO:0000256" key="6">
    <source>
        <dbReference type="ARBA" id="ARBA00023002"/>
    </source>
</evidence>
<keyword evidence="4" id="KW-0732">Signal</keyword>
<keyword evidence="11" id="KW-1133">Transmembrane helix</keyword>
<dbReference type="FunFam" id="2.120.10.30:FF:000067">
    <property type="entry name" value="HHIP-like 1"/>
    <property type="match status" value="1"/>
</dbReference>
<protein>
    <submittedName>
        <fullName evidence="13">HIPL1 PROTEIN-LIKE</fullName>
    </submittedName>
</protein>
<evidence type="ECO:0000256" key="5">
    <source>
        <dbReference type="ARBA" id="ARBA00022891"/>
    </source>
</evidence>
<name>A0A9Q0SW61_9ROSI</name>
<evidence type="ECO:0000313" key="13">
    <source>
        <dbReference type="EMBL" id="KAJ6691325.1"/>
    </source>
</evidence>
<comment type="subcellular location">
    <subcellularLocation>
        <location evidence="2">Cell membrane</location>
        <topology evidence="2">Lipid-anchor</topology>
    </subcellularLocation>
</comment>
<keyword evidence="7 11" id="KW-0472">Membrane</keyword>
<dbReference type="Proteomes" id="UP001151752">
    <property type="component" value="Chromosome 17"/>
</dbReference>
<keyword evidence="11" id="KW-0812">Transmembrane</keyword>
<evidence type="ECO:0000256" key="8">
    <source>
        <dbReference type="ARBA" id="ARBA00023180"/>
    </source>
</evidence>
<keyword evidence="5" id="KW-0634">PQQ</keyword>
<comment type="caution">
    <text evidence="13">The sequence shown here is derived from an EMBL/GenBank/DDBJ whole genome shotgun (WGS) entry which is preliminary data.</text>
</comment>
<dbReference type="SUPFAM" id="SSF50952">
    <property type="entry name" value="Soluble quinoprotein glucose dehydrogenase"/>
    <property type="match status" value="1"/>
</dbReference>
<keyword evidence="6" id="KW-0560">Oxidoreductase</keyword>
<evidence type="ECO:0000256" key="11">
    <source>
        <dbReference type="SAM" id="Phobius"/>
    </source>
</evidence>
<reference evidence="13" key="2">
    <citation type="journal article" date="2023" name="Int. J. Mol. Sci.">
        <title>De Novo Assembly and Annotation of 11 Diverse Shrub Willow (Salix) Genomes Reveals Novel Gene Organization in Sex-Linked Regions.</title>
        <authorList>
            <person name="Hyden B."/>
            <person name="Feng K."/>
            <person name="Yates T.B."/>
            <person name="Jawdy S."/>
            <person name="Cereghino C."/>
            <person name="Smart L.B."/>
            <person name="Muchero W."/>
        </authorList>
    </citation>
    <scope>NUCLEOTIDE SEQUENCE</scope>
    <source>
        <tissue evidence="13">Shoot tip</tissue>
    </source>
</reference>
<dbReference type="EMBL" id="JAPFFM010000018">
    <property type="protein sequence ID" value="KAJ6691325.1"/>
    <property type="molecule type" value="Genomic_DNA"/>
</dbReference>
<keyword evidence="3" id="KW-1003">Cell membrane</keyword>
<keyword evidence="9" id="KW-0449">Lipoprotein</keyword>
<dbReference type="Pfam" id="PF07995">
    <property type="entry name" value="GSDH"/>
    <property type="match status" value="1"/>
</dbReference>
<dbReference type="PANTHER" id="PTHR19328">
    <property type="entry name" value="HEDGEHOG-INTERACTING PROTEIN"/>
    <property type="match status" value="1"/>
</dbReference>
<proteinExistence type="inferred from homology"/>
<dbReference type="PANTHER" id="PTHR19328:SF66">
    <property type="entry name" value="CATALYTICS"/>
    <property type="match status" value="1"/>
</dbReference>
<sequence length="492" mass="53809">MENGSYLNMVAHPDGSNRVFLANQQGKIWLATVPAEGSGETLGIDVSNPFLDLTDEVYYDTELGMMGIAFHPNFQQNGRFFASFNCDKVKWPECSGRCSCNSHMGCDPSKLPSENGAQPCQYHSIIAEFSANGTSSQPSQATSVQPQEVRRIFTMGLPFAAHHGGQILFGPEDGYLYFMMGDGGSIGDPYNFSQNKKSLLGKIMRLDIDNIPRELQIEFSVSVSTSSTGLLIRIIHSLKTRDWNLRSGRLGLRNPWRCTFDADRPSYFLCADVGQDQYEEVDLITKGGNYGWRVYEGPFLYNPSTAPGGNTSASSINPIFPVMGYNHSEVNSGEGSASITGGHFYRSTTDPCMHGRYLFSDLYAGAIWAGTENPKDSGNFTSTKLPASCAHDAPIPCTTVAGSYFPSLGFIFSFGQDNRKDMFILASSGVYRIARPSRCNYFCPVENVTAPLPSSPSPSPSAGKRFSKPPTAVLLNILISGSLLLLLYFQHI</sequence>
<evidence type="ECO:0000256" key="10">
    <source>
        <dbReference type="ARBA" id="ARBA00061483"/>
    </source>
</evidence>
<evidence type="ECO:0000256" key="2">
    <source>
        <dbReference type="ARBA" id="ARBA00004193"/>
    </source>
</evidence>
<keyword evidence="14" id="KW-1185">Reference proteome</keyword>
<evidence type="ECO:0000256" key="4">
    <source>
        <dbReference type="ARBA" id="ARBA00022729"/>
    </source>
</evidence>
<comment type="similarity">
    <text evidence="10">Belongs to the PQQ oxidoreductase GdhB family.</text>
</comment>
<feature type="transmembrane region" description="Helical" evidence="11">
    <location>
        <begin position="471"/>
        <end position="489"/>
    </location>
</feature>
<dbReference type="InterPro" id="IPR011041">
    <property type="entry name" value="Quinoprot_gluc/sorb_DH_b-prop"/>
</dbReference>
<dbReference type="InterPro" id="IPR012938">
    <property type="entry name" value="Glc/Sorbosone_DH"/>
</dbReference>
<accession>A0A9Q0SW61</accession>
<dbReference type="GO" id="GO:0016491">
    <property type="term" value="F:oxidoreductase activity"/>
    <property type="evidence" value="ECO:0007669"/>
    <property type="project" value="UniProtKB-KW"/>
</dbReference>
<organism evidence="13 14">
    <name type="scientific">Salix koriyanagi</name>
    <dbReference type="NCBI Taxonomy" id="2511006"/>
    <lineage>
        <taxon>Eukaryota</taxon>
        <taxon>Viridiplantae</taxon>
        <taxon>Streptophyta</taxon>
        <taxon>Embryophyta</taxon>
        <taxon>Tracheophyta</taxon>
        <taxon>Spermatophyta</taxon>
        <taxon>Magnoliopsida</taxon>
        <taxon>eudicotyledons</taxon>
        <taxon>Gunneridae</taxon>
        <taxon>Pentapetalae</taxon>
        <taxon>rosids</taxon>
        <taxon>fabids</taxon>
        <taxon>Malpighiales</taxon>
        <taxon>Salicaceae</taxon>
        <taxon>Saliceae</taxon>
        <taxon>Salix</taxon>
    </lineage>
</organism>
<feature type="domain" description="Glucose/Sorbosone dehydrogenase" evidence="12">
    <location>
        <begin position="9"/>
        <end position="209"/>
    </location>
</feature>
<evidence type="ECO:0000256" key="7">
    <source>
        <dbReference type="ARBA" id="ARBA00023136"/>
    </source>
</evidence>
<evidence type="ECO:0000256" key="9">
    <source>
        <dbReference type="ARBA" id="ARBA00023288"/>
    </source>
</evidence>
<dbReference type="Gene3D" id="2.120.10.30">
    <property type="entry name" value="TolB, C-terminal domain"/>
    <property type="match status" value="1"/>
</dbReference>
<evidence type="ECO:0000256" key="1">
    <source>
        <dbReference type="ARBA" id="ARBA00001931"/>
    </source>
</evidence>
<comment type="cofactor">
    <cofactor evidence="1">
        <name>pyrroloquinoline quinone</name>
        <dbReference type="ChEBI" id="CHEBI:58442"/>
    </cofactor>
</comment>
<keyword evidence="8" id="KW-0325">Glycoprotein</keyword>
<evidence type="ECO:0000256" key="3">
    <source>
        <dbReference type="ARBA" id="ARBA00022475"/>
    </source>
</evidence>
<gene>
    <name evidence="13" type="ORF">OIU74_015927</name>
</gene>
<dbReference type="GO" id="GO:0005886">
    <property type="term" value="C:plasma membrane"/>
    <property type="evidence" value="ECO:0007669"/>
    <property type="project" value="UniProtKB-SubCell"/>
</dbReference>
<dbReference type="InterPro" id="IPR011042">
    <property type="entry name" value="6-blade_b-propeller_TolB-like"/>
</dbReference>
<evidence type="ECO:0000259" key="12">
    <source>
        <dbReference type="Pfam" id="PF07995"/>
    </source>
</evidence>
<evidence type="ECO:0000313" key="14">
    <source>
        <dbReference type="Proteomes" id="UP001151752"/>
    </source>
</evidence>